<dbReference type="Proteomes" id="UP000250043">
    <property type="component" value="Unassembled WGS sequence"/>
</dbReference>
<gene>
    <name evidence="8" type="ORF">OBBRIDRAFT_718648</name>
</gene>
<comment type="subcellular location">
    <subcellularLocation>
        <location evidence="1">Endomembrane system</location>
        <topology evidence="1">Multi-pass membrane protein</topology>
    </subcellularLocation>
</comment>
<accession>A0A8E2DVE1</accession>
<reference evidence="8 9" key="1">
    <citation type="submission" date="2016-07" db="EMBL/GenBank/DDBJ databases">
        <title>Draft genome of the white-rot fungus Obba rivulosa 3A-2.</title>
        <authorList>
            <consortium name="DOE Joint Genome Institute"/>
            <person name="Miettinen O."/>
            <person name="Riley R."/>
            <person name="Acob R."/>
            <person name="Barry K."/>
            <person name="Cullen D."/>
            <person name="De Vries R."/>
            <person name="Hainaut M."/>
            <person name="Hatakka A."/>
            <person name="Henrissat B."/>
            <person name="Hilden K."/>
            <person name="Kuo R."/>
            <person name="Labutti K."/>
            <person name="Lipzen A."/>
            <person name="Makela M.R."/>
            <person name="Sandor L."/>
            <person name="Spatafora J.W."/>
            <person name="Grigoriev I.V."/>
            <person name="Hibbett D.S."/>
        </authorList>
    </citation>
    <scope>NUCLEOTIDE SEQUENCE [LARGE SCALE GENOMIC DNA]</scope>
    <source>
        <strain evidence="8 9">3A-2</strain>
    </source>
</reference>
<feature type="chain" id="PRO_5034737790" description="Membrane magnesium transporter" evidence="7">
    <location>
        <begin position="21"/>
        <end position="112"/>
    </location>
</feature>
<organism evidence="8 9">
    <name type="scientific">Obba rivulosa</name>
    <dbReference type="NCBI Taxonomy" id="1052685"/>
    <lineage>
        <taxon>Eukaryota</taxon>
        <taxon>Fungi</taxon>
        <taxon>Dikarya</taxon>
        <taxon>Basidiomycota</taxon>
        <taxon>Agaricomycotina</taxon>
        <taxon>Agaricomycetes</taxon>
        <taxon>Polyporales</taxon>
        <taxon>Gelatoporiaceae</taxon>
        <taxon>Obba</taxon>
    </lineage>
</organism>
<keyword evidence="4 6" id="KW-1133">Transmembrane helix</keyword>
<keyword evidence="7" id="KW-0732">Signal</keyword>
<evidence type="ECO:0000256" key="2">
    <source>
        <dbReference type="ARBA" id="ARBA00006109"/>
    </source>
</evidence>
<feature type="signal peptide" evidence="7">
    <location>
        <begin position="1"/>
        <end position="20"/>
    </location>
</feature>
<comment type="similarity">
    <text evidence="2">Belongs to the membrane magnesium transporter (TC 1.A.67) family.</text>
</comment>
<dbReference type="GO" id="GO:0012505">
    <property type="term" value="C:endomembrane system"/>
    <property type="evidence" value="ECO:0007669"/>
    <property type="project" value="UniProtKB-SubCell"/>
</dbReference>
<proteinExistence type="inferred from homology"/>
<protein>
    <recommendedName>
        <fullName evidence="10">Membrane magnesium transporter</fullName>
    </recommendedName>
</protein>
<evidence type="ECO:0000256" key="1">
    <source>
        <dbReference type="ARBA" id="ARBA00004127"/>
    </source>
</evidence>
<evidence type="ECO:0000313" key="8">
    <source>
        <dbReference type="EMBL" id="OCH96312.1"/>
    </source>
</evidence>
<dbReference type="Pfam" id="PF10270">
    <property type="entry name" value="MMgT"/>
    <property type="match status" value="1"/>
</dbReference>
<feature type="transmembrane region" description="Helical" evidence="6">
    <location>
        <begin position="36"/>
        <end position="59"/>
    </location>
</feature>
<evidence type="ECO:0000256" key="4">
    <source>
        <dbReference type="ARBA" id="ARBA00022989"/>
    </source>
</evidence>
<keyword evidence="9" id="KW-1185">Reference proteome</keyword>
<evidence type="ECO:0000256" key="7">
    <source>
        <dbReference type="SAM" id="SignalP"/>
    </source>
</evidence>
<evidence type="ECO:0000256" key="5">
    <source>
        <dbReference type="ARBA" id="ARBA00023136"/>
    </source>
</evidence>
<evidence type="ECO:0000313" key="9">
    <source>
        <dbReference type="Proteomes" id="UP000250043"/>
    </source>
</evidence>
<evidence type="ECO:0000256" key="3">
    <source>
        <dbReference type="ARBA" id="ARBA00022692"/>
    </source>
</evidence>
<evidence type="ECO:0008006" key="10">
    <source>
        <dbReference type="Google" id="ProtNLM"/>
    </source>
</evidence>
<dbReference type="AlphaFoldDB" id="A0A8E2DVE1"/>
<dbReference type="EMBL" id="KV722331">
    <property type="protein sequence ID" value="OCH96312.1"/>
    <property type="molecule type" value="Genomic_DNA"/>
</dbReference>
<keyword evidence="5 6" id="KW-0472">Membrane</keyword>
<keyword evidence="3 6" id="KW-0812">Transmembrane</keyword>
<dbReference type="OrthoDB" id="44756at2759"/>
<evidence type="ECO:0000256" key="6">
    <source>
        <dbReference type="SAM" id="Phobius"/>
    </source>
</evidence>
<dbReference type="InterPro" id="IPR018937">
    <property type="entry name" value="MMgT"/>
</dbReference>
<name>A0A8E2DVE1_9APHY</name>
<sequence length="112" mass="12097">MLGSLMLVIATLALLHGAYSTYEHLSYLKALGRPEGALPSDIALEVVVALVLAIVGATLRTPPLREITWRSEMKRKCVLASVEDDPRMSFALFAQRAGIQVTSQPDSGEKSS</sequence>